<feature type="region of interest" description="Disordered" evidence="1">
    <location>
        <begin position="369"/>
        <end position="393"/>
    </location>
</feature>
<sequence>MGDVLLLHLLFSVFIFHTHAHTNVHTHAHTNVHTHHTFSHRIKRDLLGGHIHHDQNMSHQKDQDPLLFSDRDTSDEFKGAKSSPSSSNSPPNSWLYKFPPWFLPGNPAPEGFHSHSDSLKISTPEFSKVDDGDVLIIDNFGVSDPVGQTNNVKIPGTSPFRDEVVQTLIDVKFSSGQNPLSQGGKTAFEGVPDEVVTPWLVPQSVPQPPLLSPAPTVPFSFQDDNTGFDNNQVQDRPHQGKFHVGITARRPQSSLSPVFNTKQNLLTKAVLVNPTPAAFLNRGFQPSPPDLPPTVRPTHAAQEKHSPSTPASFRASKLISVTRVGDDSTLGNPVIASQGQQHSVENGKFDKIISDNFFRDQQTVLLKASARSQLSTSQNPSHDNNVGNTRSFSKQDGSLWVPVPFIPGGPVPSLQQHSRRLSSNRNQNGDLPQALRTFAVSNLQLRQQNEGESRPESFHFPTSIQDIINSDSDTAQQLHQLRNPNIPATKSGGTASKEERNDKWFWPTS</sequence>
<feature type="compositionally biased region" description="Basic and acidic residues" evidence="1">
    <location>
        <begin position="54"/>
        <end position="79"/>
    </location>
</feature>
<dbReference type="Proteomes" id="UP001445076">
    <property type="component" value="Unassembled WGS sequence"/>
</dbReference>
<gene>
    <name evidence="3" type="ORF">OTU49_000699</name>
</gene>
<evidence type="ECO:0000256" key="2">
    <source>
        <dbReference type="SAM" id="SignalP"/>
    </source>
</evidence>
<evidence type="ECO:0000256" key="1">
    <source>
        <dbReference type="SAM" id="MobiDB-lite"/>
    </source>
</evidence>
<feature type="chain" id="PRO_5043721339" evidence="2">
    <location>
        <begin position="21"/>
        <end position="509"/>
    </location>
</feature>
<comment type="caution">
    <text evidence="3">The sequence shown here is derived from an EMBL/GenBank/DDBJ whole genome shotgun (WGS) entry which is preliminary data.</text>
</comment>
<keyword evidence="2" id="KW-0732">Signal</keyword>
<feature type="compositionally biased region" description="Polar residues" evidence="1">
    <location>
        <begin position="481"/>
        <end position="494"/>
    </location>
</feature>
<keyword evidence="4" id="KW-1185">Reference proteome</keyword>
<reference evidence="3 4" key="1">
    <citation type="journal article" date="2024" name="BMC Genomics">
        <title>Genome assembly of redclaw crayfish (Cherax quadricarinatus) provides insights into its immune adaptation and hypoxia tolerance.</title>
        <authorList>
            <person name="Liu Z."/>
            <person name="Zheng J."/>
            <person name="Li H."/>
            <person name="Fang K."/>
            <person name="Wang S."/>
            <person name="He J."/>
            <person name="Zhou D."/>
            <person name="Weng S."/>
            <person name="Chi M."/>
            <person name="Gu Z."/>
            <person name="He J."/>
            <person name="Li F."/>
            <person name="Wang M."/>
        </authorList>
    </citation>
    <scope>NUCLEOTIDE SEQUENCE [LARGE SCALE GENOMIC DNA]</scope>
    <source>
        <strain evidence="3">ZL_2023a</strain>
    </source>
</reference>
<feature type="compositionally biased region" description="Pro residues" evidence="1">
    <location>
        <begin position="286"/>
        <end position="295"/>
    </location>
</feature>
<accession>A0AAW0XYM8</accession>
<feature type="signal peptide" evidence="2">
    <location>
        <begin position="1"/>
        <end position="20"/>
    </location>
</feature>
<evidence type="ECO:0000313" key="3">
    <source>
        <dbReference type="EMBL" id="KAK8744931.1"/>
    </source>
</evidence>
<dbReference type="EMBL" id="JARKIK010000021">
    <property type="protein sequence ID" value="KAK8744931.1"/>
    <property type="molecule type" value="Genomic_DNA"/>
</dbReference>
<protein>
    <submittedName>
        <fullName evidence="3">Uncharacterized protein</fullName>
    </submittedName>
</protein>
<feature type="region of interest" description="Disordered" evidence="1">
    <location>
        <begin position="54"/>
        <end position="91"/>
    </location>
</feature>
<feature type="compositionally biased region" description="Low complexity" evidence="1">
    <location>
        <begin position="82"/>
        <end position="91"/>
    </location>
</feature>
<feature type="region of interest" description="Disordered" evidence="1">
    <location>
        <begin position="285"/>
        <end position="312"/>
    </location>
</feature>
<name>A0AAW0XYM8_CHEQU</name>
<organism evidence="3 4">
    <name type="scientific">Cherax quadricarinatus</name>
    <name type="common">Australian red claw crayfish</name>
    <dbReference type="NCBI Taxonomy" id="27406"/>
    <lineage>
        <taxon>Eukaryota</taxon>
        <taxon>Metazoa</taxon>
        <taxon>Ecdysozoa</taxon>
        <taxon>Arthropoda</taxon>
        <taxon>Crustacea</taxon>
        <taxon>Multicrustacea</taxon>
        <taxon>Malacostraca</taxon>
        <taxon>Eumalacostraca</taxon>
        <taxon>Eucarida</taxon>
        <taxon>Decapoda</taxon>
        <taxon>Pleocyemata</taxon>
        <taxon>Astacidea</taxon>
        <taxon>Parastacoidea</taxon>
        <taxon>Parastacidae</taxon>
        <taxon>Cherax</taxon>
    </lineage>
</organism>
<feature type="region of interest" description="Disordered" evidence="1">
    <location>
        <begin position="481"/>
        <end position="509"/>
    </location>
</feature>
<evidence type="ECO:0000313" key="4">
    <source>
        <dbReference type="Proteomes" id="UP001445076"/>
    </source>
</evidence>
<proteinExistence type="predicted"/>
<dbReference type="AlphaFoldDB" id="A0AAW0XYM8"/>
<feature type="region of interest" description="Disordered" evidence="1">
    <location>
        <begin position="410"/>
        <end position="431"/>
    </location>
</feature>